<evidence type="ECO:0000313" key="2">
    <source>
        <dbReference type="Proteomes" id="UP000294847"/>
    </source>
</evidence>
<name>A0A4P7N2S7_PYROR</name>
<reference evidence="1 2" key="1">
    <citation type="journal article" date="2019" name="Mol. Biol. Evol.">
        <title>Blast fungal genomes show frequent chromosomal changes, gene gains and losses, and effector gene turnover.</title>
        <authorList>
            <person name="Gomez Luciano L.B."/>
            <person name="Jason Tsai I."/>
            <person name="Chuma I."/>
            <person name="Tosa Y."/>
            <person name="Chen Y.H."/>
            <person name="Li J.Y."/>
            <person name="Li M.Y."/>
            <person name="Jade Lu M.Y."/>
            <person name="Nakayashiki H."/>
            <person name="Li W.H."/>
        </authorList>
    </citation>
    <scope>NUCLEOTIDE SEQUENCE [LARGE SCALE GENOMIC DNA]</scope>
    <source>
        <strain evidence="1">MZ5-1-6</strain>
    </source>
</reference>
<gene>
    <name evidence="1" type="ORF">PoMZ_00177</name>
</gene>
<organism evidence="1 2">
    <name type="scientific">Pyricularia oryzae</name>
    <name type="common">Rice blast fungus</name>
    <name type="synonym">Magnaporthe oryzae</name>
    <dbReference type="NCBI Taxonomy" id="318829"/>
    <lineage>
        <taxon>Eukaryota</taxon>
        <taxon>Fungi</taxon>
        <taxon>Dikarya</taxon>
        <taxon>Ascomycota</taxon>
        <taxon>Pezizomycotina</taxon>
        <taxon>Sordariomycetes</taxon>
        <taxon>Sordariomycetidae</taxon>
        <taxon>Magnaporthales</taxon>
        <taxon>Pyriculariaceae</taxon>
        <taxon>Pyricularia</taxon>
    </lineage>
</organism>
<proteinExistence type="predicted"/>
<dbReference type="EMBL" id="CP034205">
    <property type="protein sequence ID" value="QBZ55281.1"/>
    <property type="molecule type" value="Genomic_DNA"/>
</dbReference>
<protein>
    <submittedName>
        <fullName evidence="1">Uncharacterized protein</fullName>
    </submittedName>
</protein>
<accession>A0A4P7N2S7</accession>
<dbReference type="Proteomes" id="UP000294847">
    <property type="component" value="Chromosome 2"/>
</dbReference>
<evidence type="ECO:0000313" key="1">
    <source>
        <dbReference type="EMBL" id="QBZ55281.1"/>
    </source>
</evidence>
<dbReference type="AlphaFoldDB" id="A0A4P7N2S7"/>
<sequence length="35" mass="4233">MFPDTSFWKALNSRHGWWRHKQHSQRSQSSCANET</sequence>